<name>A0A095ZGK0_9BACT</name>
<proteinExistence type="predicted"/>
<dbReference type="AlphaFoldDB" id="A0A095ZGK0"/>
<sequence length="61" mass="6846">MILCVFNCIDFEWQSHVNWMPMSITLGANVIHIGFQDGCARTPVDGLPKLHVCKVGKVLYV</sequence>
<accession>A0A095ZGK0</accession>
<organism evidence="1 2">
    <name type="scientific">Hoylesella buccalis DNF00853</name>
    <dbReference type="NCBI Taxonomy" id="1401074"/>
    <lineage>
        <taxon>Bacteria</taxon>
        <taxon>Pseudomonadati</taxon>
        <taxon>Bacteroidota</taxon>
        <taxon>Bacteroidia</taxon>
        <taxon>Bacteroidales</taxon>
        <taxon>Prevotellaceae</taxon>
        <taxon>Hoylesella</taxon>
    </lineage>
</organism>
<gene>
    <name evidence="1" type="ORF">HMPREF2137_10190</name>
</gene>
<protein>
    <submittedName>
        <fullName evidence="1">Uncharacterized protein</fullName>
    </submittedName>
</protein>
<dbReference type="Proteomes" id="UP000029556">
    <property type="component" value="Unassembled WGS sequence"/>
</dbReference>
<reference evidence="1 2" key="1">
    <citation type="submission" date="2014-07" db="EMBL/GenBank/DDBJ databases">
        <authorList>
            <person name="McCorrison J."/>
            <person name="Sanka R."/>
            <person name="Torralba M."/>
            <person name="Gillis M."/>
            <person name="Haft D.H."/>
            <person name="Methe B."/>
            <person name="Sutton G."/>
            <person name="Nelson K.E."/>
        </authorList>
    </citation>
    <scope>NUCLEOTIDE SEQUENCE [LARGE SCALE GENOMIC DNA]</scope>
    <source>
        <strain evidence="1 2">DNF00853</strain>
    </source>
</reference>
<comment type="caution">
    <text evidence="1">The sequence shown here is derived from an EMBL/GenBank/DDBJ whole genome shotgun (WGS) entry which is preliminary data.</text>
</comment>
<evidence type="ECO:0000313" key="2">
    <source>
        <dbReference type="Proteomes" id="UP000029556"/>
    </source>
</evidence>
<evidence type="ECO:0000313" key="1">
    <source>
        <dbReference type="EMBL" id="KGF33783.1"/>
    </source>
</evidence>
<dbReference type="EMBL" id="JRNN01000078">
    <property type="protein sequence ID" value="KGF33783.1"/>
    <property type="molecule type" value="Genomic_DNA"/>
</dbReference>